<gene>
    <name evidence="1" type="ORF">SAMN05216352_12533</name>
</gene>
<organism evidence="1 2">
    <name type="scientific">Alteribacillus bidgolensis</name>
    <dbReference type="NCBI Taxonomy" id="930129"/>
    <lineage>
        <taxon>Bacteria</taxon>
        <taxon>Bacillati</taxon>
        <taxon>Bacillota</taxon>
        <taxon>Bacilli</taxon>
        <taxon>Bacillales</taxon>
        <taxon>Bacillaceae</taxon>
        <taxon>Alteribacillus</taxon>
    </lineage>
</organism>
<dbReference type="STRING" id="930129.SAMN05216352_12533"/>
<accession>A0A1G8R8P1</accession>
<proteinExistence type="predicted"/>
<dbReference type="SUPFAM" id="SSF49764">
    <property type="entry name" value="HSP20-like chaperones"/>
    <property type="match status" value="1"/>
</dbReference>
<dbReference type="Gene3D" id="2.60.40.790">
    <property type="match status" value="1"/>
</dbReference>
<dbReference type="InterPro" id="IPR008978">
    <property type="entry name" value="HSP20-like_chaperone"/>
</dbReference>
<evidence type="ECO:0000313" key="1">
    <source>
        <dbReference type="EMBL" id="SDJ13233.1"/>
    </source>
</evidence>
<sequence>MGSNNDKLPKSFYESAFYDLMKHMESFVDESFQHFHSLFNRQMFEIEVYETESDILMESSLPDCERDQIQLEIIGNHLRISVDDSAMLEEKNDQSISQKKEQSFKRMERLIPLPLPISEKDVTD</sequence>
<evidence type="ECO:0008006" key="3">
    <source>
        <dbReference type="Google" id="ProtNLM"/>
    </source>
</evidence>
<dbReference type="RefSeq" id="WP_091588171.1">
    <property type="nucleotide sequence ID" value="NZ_FNDU01000025.1"/>
</dbReference>
<evidence type="ECO:0000313" key="2">
    <source>
        <dbReference type="Proteomes" id="UP000199017"/>
    </source>
</evidence>
<protein>
    <recommendedName>
        <fullName evidence="3">Molecular chaperone IbpA, HSP20 family</fullName>
    </recommendedName>
</protein>
<dbReference type="OrthoDB" id="1806521at2"/>
<reference evidence="1 2" key="1">
    <citation type="submission" date="2016-10" db="EMBL/GenBank/DDBJ databases">
        <authorList>
            <person name="de Groot N.N."/>
        </authorList>
    </citation>
    <scope>NUCLEOTIDE SEQUENCE [LARGE SCALE GENOMIC DNA]</scope>
    <source>
        <strain evidence="2">P4B,CCM 7963,CECT 7998,DSM 25260,IBRC-M 10614,KCTC 13821</strain>
    </source>
</reference>
<dbReference type="AlphaFoldDB" id="A0A1G8R8P1"/>
<dbReference type="CDD" id="cd06464">
    <property type="entry name" value="ACD_sHsps-like"/>
    <property type="match status" value="1"/>
</dbReference>
<name>A0A1G8R8P1_9BACI</name>
<dbReference type="EMBL" id="FNDU01000025">
    <property type="protein sequence ID" value="SDJ13233.1"/>
    <property type="molecule type" value="Genomic_DNA"/>
</dbReference>
<keyword evidence="2" id="KW-1185">Reference proteome</keyword>
<dbReference type="Proteomes" id="UP000199017">
    <property type="component" value="Unassembled WGS sequence"/>
</dbReference>